<accession>X7FBD6</accession>
<comment type="caution">
    <text evidence="4">The sequence shown here is derived from an EMBL/GenBank/DDBJ whole genome shotgun (WGS) entry which is preliminary data.</text>
</comment>
<feature type="repeat" description="ANK" evidence="1">
    <location>
        <begin position="430"/>
        <end position="462"/>
    </location>
</feature>
<dbReference type="Proteomes" id="UP000023430">
    <property type="component" value="Unassembled WGS sequence"/>
</dbReference>
<dbReference type="RefSeq" id="WP_043767139.1">
    <property type="nucleotide sequence ID" value="NZ_JAME01000005.1"/>
</dbReference>
<feature type="compositionally biased region" description="Low complexity" evidence="2">
    <location>
        <begin position="327"/>
        <end position="346"/>
    </location>
</feature>
<keyword evidence="1" id="KW-0040">ANK repeat</keyword>
<organism evidence="4 5">
    <name type="scientific">Roseivivax isoporae LMG 25204</name>
    <dbReference type="NCBI Taxonomy" id="1449351"/>
    <lineage>
        <taxon>Bacteria</taxon>
        <taxon>Pseudomonadati</taxon>
        <taxon>Pseudomonadota</taxon>
        <taxon>Alphaproteobacteria</taxon>
        <taxon>Rhodobacterales</taxon>
        <taxon>Roseobacteraceae</taxon>
        <taxon>Roseivivax</taxon>
    </lineage>
</organism>
<evidence type="ECO:0000256" key="1">
    <source>
        <dbReference type="PROSITE-ProRule" id="PRU00023"/>
    </source>
</evidence>
<name>X7FBD6_9RHOB</name>
<sequence length="637" mass="64783">MIRSAALATALVLAIVPGPSPAQAPTDAWSYAAQTEFQDNVAWVYGTVTGAQSEFGVDCSGGTAMVYFADGLLHAGDTRQGRVALSVDGRDFSREGTFEPLGHVAWWRMDAGDGLLEALRAGRSVSVRGDVNDRFFTFGLRGSSAAIGQVLAACGGAGAGAPVAAADASGLGPAVPRARIEEACRGPFDADGAIAEVRIDGDDAPDFVLDWSRVTCANPAVGRGGGYCGMQMCTLDVYASSTWRPGSFPQPILALGWAVPGPGADHAFETTVPGGACPGGGPCTRHWNWTGGALDAVRTVAAQGVAAPSAPPQPPAPAAAPAPAAPAEPAAPAAAPAPEDADPLASAGIVPGRWTSIVPESAMGFAAALYMDRDGVSMTLACGPQLPGLALGVTAPALQVGVAGFGPGDDVHVRLDGESFRTRFHEDLASGGDPMHLAARWDGQELLLDLLAAGAPVDIVVHPGGRADAARVVATIPGSAADPGYAQVHHICGTGPEPGGPVRPQPGMINDGHAGDWGLRHRTEHFLVPVARSVDRRNGMAFGLHCADDGTPSGHLNPVLLEPGAPRRVTLEAGGRTFVLDGYGDRGGTVSFPLDPALGAAMAAGGEVRWIVDGAPMNVFRTGGMEAAMRFALSGCS</sequence>
<feature type="chain" id="PRO_5004980278" evidence="3">
    <location>
        <begin position="25"/>
        <end position="637"/>
    </location>
</feature>
<dbReference type="PROSITE" id="PS50088">
    <property type="entry name" value="ANK_REPEAT"/>
    <property type="match status" value="1"/>
</dbReference>
<dbReference type="eggNOG" id="ENOG5031HIS">
    <property type="taxonomic scope" value="Bacteria"/>
</dbReference>
<gene>
    <name evidence="4" type="ORF">RISW2_17995</name>
</gene>
<dbReference type="EMBL" id="JAME01000005">
    <property type="protein sequence ID" value="ETX30222.1"/>
    <property type="molecule type" value="Genomic_DNA"/>
</dbReference>
<evidence type="ECO:0000256" key="2">
    <source>
        <dbReference type="SAM" id="MobiDB-lite"/>
    </source>
</evidence>
<feature type="compositionally biased region" description="Pro residues" evidence="2">
    <location>
        <begin position="309"/>
        <end position="326"/>
    </location>
</feature>
<keyword evidence="3" id="KW-0732">Signal</keyword>
<protein>
    <submittedName>
        <fullName evidence="4">Uncharacterized protein</fullName>
    </submittedName>
</protein>
<evidence type="ECO:0000313" key="5">
    <source>
        <dbReference type="Proteomes" id="UP000023430"/>
    </source>
</evidence>
<keyword evidence="5" id="KW-1185">Reference proteome</keyword>
<feature type="region of interest" description="Disordered" evidence="2">
    <location>
        <begin position="304"/>
        <end position="346"/>
    </location>
</feature>
<dbReference type="InterPro" id="IPR002110">
    <property type="entry name" value="Ankyrin_rpt"/>
</dbReference>
<reference evidence="4 5" key="1">
    <citation type="submission" date="2014-01" db="EMBL/GenBank/DDBJ databases">
        <title>Roseivivax isoporae LMG 25204 Genome Sequencing.</title>
        <authorList>
            <person name="Lai Q."/>
            <person name="Li G."/>
            <person name="Shao Z."/>
        </authorList>
    </citation>
    <scope>NUCLEOTIDE SEQUENCE [LARGE SCALE GENOMIC DNA]</scope>
    <source>
        <strain evidence="4 5">LMG 25204</strain>
    </source>
</reference>
<dbReference type="STRING" id="1449351.RISW2_17995"/>
<evidence type="ECO:0000256" key="3">
    <source>
        <dbReference type="SAM" id="SignalP"/>
    </source>
</evidence>
<feature type="signal peptide" evidence="3">
    <location>
        <begin position="1"/>
        <end position="24"/>
    </location>
</feature>
<dbReference type="AlphaFoldDB" id="X7FBD6"/>
<evidence type="ECO:0000313" key="4">
    <source>
        <dbReference type="EMBL" id="ETX30222.1"/>
    </source>
</evidence>
<proteinExistence type="predicted"/>